<dbReference type="InterPro" id="IPR036282">
    <property type="entry name" value="Glutathione-S-Trfase_C_sf"/>
</dbReference>
<name>A0A914CH61_9BILA</name>
<comment type="catalytic activity">
    <reaction evidence="3">
        <text>RX + glutathione = an S-substituted glutathione + a halide anion + H(+)</text>
        <dbReference type="Rhea" id="RHEA:16437"/>
        <dbReference type="ChEBI" id="CHEBI:15378"/>
        <dbReference type="ChEBI" id="CHEBI:16042"/>
        <dbReference type="ChEBI" id="CHEBI:17792"/>
        <dbReference type="ChEBI" id="CHEBI:57925"/>
        <dbReference type="ChEBI" id="CHEBI:90779"/>
        <dbReference type="EC" id="2.5.1.18"/>
    </reaction>
</comment>
<sequence length="100" mass="11773">MVLAGRSEEDKETCFKEKFMPAVEKSYPILIRYLKDSGSGFFFKSGVSWVDFFIANTVLSLNGFHPELFEKYKELKEHCDRVHSLPQLKNYLEKREKTPF</sequence>
<keyword evidence="2" id="KW-0808">Transferase</keyword>
<keyword evidence="5" id="KW-1185">Reference proteome</keyword>
<dbReference type="InterPro" id="IPR010987">
    <property type="entry name" value="Glutathione-S-Trfase_C-like"/>
</dbReference>
<dbReference type="GO" id="GO:0004364">
    <property type="term" value="F:glutathione transferase activity"/>
    <property type="evidence" value="ECO:0007669"/>
    <property type="project" value="UniProtKB-EC"/>
</dbReference>
<evidence type="ECO:0000313" key="6">
    <source>
        <dbReference type="WBParaSite" id="ACRNAN_scaffold1063.g21980.t1"/>
    </source>
</evidence>
<dbReference type="Gene3D" id="3.40.30.10">
    <property type="entry name" value="Glutaredoxin"/>
    <property type="match status" value="1"/>
</dbReference>
<organism evidence="5 6">
    <name type="scientific">Acrobeloides nanus</name>
    <dbReference type="NCBI Taxonomy" id="290746"/>
    <lineage>
        <taxon>Eukaryota</taxon>
        <taxon>Metazoa</taxon>
        <taxon>Ecdysozoa</taxon>
        <taxon>Nematoda</taxon>
        <taxon>Chromadorea</taxon>
        <taxon>Rhabditida</taxon>
        <taxon>Tylenchina</taxon>
        <taxon>Cephalobomorpha</taxon>
        <taxon>Cephaloboidea</taxon>
        <taxon>Cephalobidae</taxon>
        <taxon>Acrobeloides</taxon>
    </lineage>
</organism>
<evidence type="ECO:0000313" key="5">
    <source>
        <dbReference type="Proteomes" id="UP000887540"/>
    </source>
</evidence>
<proteinExistence type="predicted"/>
<dbReference type="GO" id="GO:0006749">
    <property type="term" value="P:glutathione metabolic process"/>
    <property type="evidence" value="ECO:0007669"/>
    <property type="project" value="TreeGrafter"/>
</dbReference>
<evidence type="ECO:0000256" key="3">
    <source>
        <dbReference type="ARBA" id="ARBA00047960"/>
    </source>
</evidence>
<dbReference type="InterPro" id="IPR004046">
    <property type="entry name" value="GST_C"/>
</dbReference>
<dbReference type="AlphaFoldDB" id="A0A914CH61"/>
<dbReference type="Pfam" id="PF14497">
    <property type="entry name" value="GST_C_3"/>
    <property type="match status" value="1"/>
</dbReference>
<dbReference type="PROSITE" id="PS50405">
    <property type="entry name" value="GST_CTER"/>
    <property type="match status" value="1"/>
</dbReference>
<evidence type="ECO:0000256" key="1">
    <source>
        <dbReference type="ARBA" id="ARBA00012452"/>
    </source>
</evidence>
<dbReference type="SUPFAM" id="SSF47616">
    <property type="entry name" value="GST C-terminal domain-like"/>
    <property type="match status" value="1"/>
</dbReference>
<dbReference type="Proteomes" id="UP000887540">
    <property type="component" value="Unplaced"/>
</dbReference>
<evidence type="ECO:0000256" key="2">
    <source>
        <dbReference type="ARBA" id="ARBA00022679"/>
    </source>
</evidence>
<dbReference type="WBParaSite" id="ACRNAN_scaffold1063.g21980.t1">
    <property type="protein sequence ID" value="ACRNAN_scaffold1063.g21980.t1"/>
    <property type="gene ID" value="ACRNAN_scaffold1063.g21980"/>
</dbReference>
<protein>
    <recommendedName>
        <fullName evidence="1">glutathione transferase</fullName>
        <ecNumber evidence="1">2.5.1.18</ecNumber>
    </recommendedName>
</protein>
<dbReference type="InterPro" id="IPR050213">
    <property type="entry name" value="GST_superfamily"/>
</dbReference>
<evidence type="ECO:0000259" key="4">
    <source>
        <dbReference type="PROSITE" id="PS50405"/>
    </source>
</evidence>
<reference evidence="6" key="1">
    <citation type="submission" date="2022-11" db="UniProtKB">
        <authorList>
            <consortium name="WormBaseParasite"/>
        </authorList>
    </citation>
    <scope>IDENTIFICATION</scope>
</reference>
<dbReference type="PANTHER" id="PTHR11571:SF224">
    <property type="entry name" value="HEMATOPOIETIC PROSTAGLANDIN D SYNTHASE"/>
    <property type="match status" value="1"/>
</dbReference>
<dbReference type="PANTHER" id="PTHR11571">
    <property type="entry name" value="GLUTATHIONE S-TRANSFERASE"/>
    <property type="match status" value="1"/>
</dbReference>
<dbReference type="Gene3D" id="1.20.1050.10">
    <property type="match status" value="1"/>
</dbReference>
<dbReference type="EC" id="2.5.1.18" evidence="1"/>
<accession>A0A914CH61</accession>
<feature type="domain" description="GST C-terminal" evidence="4">
    <location>
        <begin position="1"/>
        <end position="100"/>
    </location>
</feature>